<evidence type="ECO:0000313" key="1">
    <source>
        <dbReference type="EMBL" id="GBM84796.1"/>
    </source>
</evidence>
<evidence type="ECO:0000313" key="2">
    <source>
        <dbReference type="Proteomes" id="UP000499080"/>
    </source>
</evidence>
<gene>
    <name evidence="1" type="ORF">AVEN_3010_1</name>
</gene>
<protein>
    <submittedName>
        <fullName evidence="1">Uncharacterized protein</fullName>
    </submittedName>
</protein>
<sequence>MLALLLRCARNNCCSGCVGSCVTIPFLSRSYSQRLPPIPAPEKDLGEETCRQMVSTGRFRSPAADVSDTCVQKLIPRYDTGFNSCSSYVERSPKDCCICLNKSF</sequence>
<dbReference type="EMBL" id="BGPR01109092">
    <property type="protein sequence ID" value="GBM84796.1"/>
    <property type="molecule type" value="Genomic_DNA"/>
</dbReference>
<comment type="caution">
    <text evidence="1">The sequence shown here is derived from an EMBL/GenBank/DDBJ whole genome shotgun (WGS) entry which is preliminary data.</text>
</comment>
<keyword evidence="2" id="KW-1185">Reference proteome</keyword>
<organism evidence="1 2">
    <name type="scientific">Araneus ventricosus</name>
    <name type="common">Orbweaver spider</name>
    <name type="synonym">Epeira ventricosa</name>
    <dbReference type="NCBI Taxonomy" id="182803"/>
    <lineage>
        <taxon>Eukaryota</taxon>
        <taxon>Metazoa</taxon>
        <taxon>Ecdysozoa</taxon>
        <taxon>Arthropoda</taxon>
        <taxon>Chelicerata</taxon>
        <taxon>Arachnida</taxon>
        <taxon>Araneae</taxon>
        <taxon>Araneomorphae</taxon>
        <taxon>Entelegynae</taxon>
        <taxon>Araneoidea</taxon>
        <taxon>Araneidae</taxon>
        <taxon>Araneus</taxon>
    </lineage>
</organism>
<proteinExistence type="predicted"/>
<reference evidence="1 2" key="1">
    <citation type="journal article" date="2019" name="Sci. Rep.">
        <title>Orb-weaving spider Araneus ventricosus genome elucidates the spidroin gene catalogue.</title>
        <authorList>
            <person name="Kono N."/>
            <person name="Nakamura H."/>
            <person name="Ohtoshi R."/>
            <person name="Moran D.A.P."/>
            <person name="Shinohara A."/>
            <person name="Yoshida Y."/>
            <person name="Fujiwara M."/>
            <person name="Mori M."/>
            <person name="Tomita M."/>
            <person name="Arakawa K."/>
        </authorList>
    </citation>
    <scope>NUCLEOTIDE SEQUENCE [LARGE SCALE GENOMIC DNA]</scope>
</reference>
<dbReference type="Proteomes" id="UP000499080">
    <property type="component" value="Unassembled WGS sequence"/>
</dbReference>
<dbReference type="AlphaFoldDB" id="A0A4Y2J6H4"/>
<name>A0A4Y2J6H4_ARAVE</name>
<accession>A0A4Y2J6H4</accession>